<comment type="caution">
    <text evidence="1">The sequence shown here is derived from an EMBL/GenBank/DDBJ whole genome shotgun (WGS) entry which is preliminary data.</text>
</comment>
<dbReference type="Proteomes" id="UP001279734">
    <property type="component" value="Unassembled WGS sequence"/>
</dbReference>
<reference evidence="1" key="1">
    <citation type="submission" date="2023-05" db="EMBL/GenBank/DDBJ databases">
        <title>Nepenthes gracilis genome sequencing.</title>
        <authorList>
            <person name="Fukushima K."/>
        </authorList>
    </citation>
    <scope>NUCLEOTIDE SEQUENCE</scope>
    <source>
        <strain evidence="1">SING2019-196</strain>
    </source>
</reference>
<gene>
    <name evidence="1" type="ORF">Nepgr_001472</name>
</gene>
<accession>A0AAD3P774</accession>
<sequence>MVTFTPPYEIIRYQPMKEHLMPPFEEYHMPLELPSTTKNPQVFNGRSNTTEVAGEDAIPSQIKTRFGIQEPQNFDKGIPSPNSEGIKGLDHEELPMHIKAFDPMLEHLTVKPLLLREAPSAKGNHNKDGPKSTHGQPIRTMNKIEIDMSNELGGKISSKPLKKPKQREVSGIIVVLFYNQNSYSSCSDRILSKMWLDVNLLRIVPGEKRKESCLSVSLGEVVLIHYVINFTMLCNACFWT</sequence>
<evidence type="ECO:0000313" key="2">
    <source>
        <dbReference type="Proteomes" id="UP001279734"/>
    </source>
</evidence>
<dbReference type="AlphaFoldDB" id="A0AAD3P774"/>
<protein>
    <submittedName>
        <fullName evidence="1">Uncharacterized protein</fullName>
    </submittedName>
</protein>
<organism evidence="1 2">
    <name type="scientific">Nepenthes gracilis</name>
    <name type="common">Slender pitcher plant</name>
    <dbReference type="NCBI Taxonomy" id="150966"/>
    <lineage>
        <taxon>Eukaryota</taxon>
        <taxon>Viridiplantae</taxon>
        <taxon>Streptophyta</taxon>
        <taxon>Embryophyta</taxon>
        <taxon>Tracheophyta</taxon>
        <taxon>Spermatophyta</taxon>
        <taxon>Magnoliopsida</taxon>
        <taxon>eudicotyledons</taxon>
        <taxon>Gunneridae</taxon>
        <taxon>Pentapetalae</taxon>
        <taxon>Caryophyllales</taxon>
        <taxon>Nepenthaceae</taxon>
        <taxon>Nepenthes</taxon>
    </lineage>
</organism>
<keyword evidence="2" id="KW-1185">Reference proteome</keyword>
<proteinExistence type="predicted"/>
<dbReference type="EMBL" id="BSYO01000001">
    <property type="protein sequence ID" value="GMG99632.1"/>
    <property type="molecule type" value="Genomic_DNA"/>
</dbReference>
<name>A0AAD3P774_NEPGR</name>
<evidence type="ECO:0000313" key="1">
    <source>
        <dbReference type="EMBL" id="GMG99632.1"/>
    </source>
</evidence>